<organism evidence="1">
    <name type="scientific">Micrurus lemniscatus lemniscatus</name>
    <dbReference type="NCBI Taxonomy" id="129467"/>
    <lineage>
        <taxon>Eukaryota</taxon>
        <taxon>Metazoa</taxon>
        <taxon>Chordata</taxon>
        <taxon>Craniata</taxon>
        <taxon>Vertebrata</taxon>
        <taxon>Euteleostomi</taxon>
        <taxon>Lepidosauria</taxon>
        <taxon>Squamata</taxon>
        <taxon>Bifurcata</taxon>
        <taxon>Unidentata</taxon>
        <taxon>Episquamata</taxon>
        <taxon>Toxicofera</taxon>
        <taxon>Serpentes</taxon>
        <taxon>Colubroidea</taxon>
        <taxon>Elapidae</taxon>
        <taxon>Elapinae</taxon>
        <taxon>Micrurus</taxon>
    </lineage>
</organism>
<dbReference type="EMBL" id="IACK01188832">
    <property type="protein sequence ID" value="LAA95650.1"/>
    <property type="molecule type" value="Transcribed_RNA"/>
</dbReference>
<sequence>MKKQHRYIYILKPRENKLRWKKLVSPPKSSLGVLQFFFSFSSLLIPALPISISACLLKVKSTEAGIKELCFFITVFANKHSRDDPSLPAEQSQCLPCLLLFSS</sequence>
<reference evidence="1" key="2">
    <citation type="submission" date="2017-11" db="EMBL/GenBank/DDBJ databases">
        <title>Coralsnake Venomics: Analyses of Venom Gland Transcriptomes and Proteomes of Six Brazilian Taxa.</title>
        <authorList>
            <person name="Aird S.D."/>
            <person name="Jorge da Silva N."/>
            <person name="Qiu L."/>
            <person name="Villar-Briones A."/>
            <person name="Aparecida-Saddi V."/>
            <person name="Campos-Telles M.P."/>
            <person name="Grau M."/>
            <person name="Mikheyev A.S."/>
        </authorList>
    </citation>
    <scope>NUCLEOTIDE SEQUENCE</scope>
    <source>
        <tissue evidence="1">Venom_gland</tissue>
    </source>
</reference>
<name>A0A2D4JGQ0_MICLE</name>
<proteinExistence type="predicted"/>
<accession>A0A2D4JGQ0</accession>
<protein>
    <submittedName>
        <fullName evidence="1">Uncharacterized protein</fullName>
    </submittedName>
</protein>
<reference evidence="1" key="1">
    <citation type="submission" date="2017-07" db="EMBL/GenBank/DDBJ databases">
        <authorList>
            <person name="Mikheyev A."/>
            <person name="Grau M."/>
        </authorList>
    </citation>
    <scope>NUCLEOTIDE SEQUENCE</scope>
    <source>
        <tissue evidence="1">Venom_gland</tissue>
    </source>
</reference>
<evidence type="ECO:0000313" key="1">
    <source>
        <dbReference type="EMBL" id="LAA95650.1"/>
    </source>
</evidence>
<dbReference type="AlphaFoldDB" id="A0A2D4JGQ0"/>